<name>A0ABQ7YGW1_BRANA</name>
<comment type="caution">
    <text evidence="2">The sequence shown here is derived from an EMBL/GenBank/DDBJ whole genome shotgun (WGS) entry which is preliminary data.</text>
</comment>
<feature type="compositionally biased region" description="Basic residues" evidence="1">
    <location>
        <begin position="162"/>
        <end position="171"/>
    </location>
</feature>
<protein>
    <submittedName>
        <fullName evidence="2">Uncharacterized protein</fullName>
    </submittedName>
</protein>
<feature type="region of interest" description="Disordered" evidence="1">
    <location>
        <begin position="130"/>
        <end position="200"/>
    </location>
</feature>
<evidence type="ECO:0000313" key="2">
    <source>
        <dbReference type="EMBL" id="KAH0867368.1"/>
    </source>
</evidence>
<accession>A0ABQ7YGW1</accession>
<dbReference type="EMBL" id="JAGKQM010000017">
    <property type="protein sequence ID" value="KAH0867368.1"/>
    <property type="molecule type" value="Genomic_DNA"/>
</dbReference>
<evidence type="ECO:0000313" key="3">
    <source>
        <dbReference type="Proteomes" id="UP000824890"/>
    </source>
</evidence>
<keyword evidence="3" id="KW-1185">Reference proteome</keyword>
<sequence length="200" mass="22021">MVSQTNAARTSGRHRRRSTPTPRKQARPRTTNRYPVSDSDEDKTASSMDSTAPTSPPVDAVDDGSSAQLPRRLFGPGFFPTGLRLNIYSKANVIGAVASVLAEQLQNMARGIYERLETMERNICSHLGVSPPNVHHTRKRKAVDDNHGLSDSPKTVGIQKQRPPRKSRRTKSTVTKPATKIHSYPLRSADGLQVHPTKHG</sequence>
<feature type="region of interest" description="Disordered" evidence="1">
    <location>
        <begin position="1"/>
        <end position="68"/>
    </location>
</feature>
<proteinExistence type="predicted"/>
<organism evidence="2 3">
    <name type="scientific">Brassica napus</name>
    <name type="common">Rape</name>
    <dbReference type="NCBI Taxonomy" id="3708"/>
    <lineage>
        <taxon>Eukaryota</taxon>
        <taxon>Viridiplantae</taxon>
        <taxon>Streptophyta</taxon>
        <taxon>Embryophyta</taxon>
        <taxon>Tracheophyta</taxon>
        <taxon>Spermatophyta</taxon>
        <taxon>Magnoliopsida</taxon>
        <taxon>eudicotyledons</taxon>
        <taxon>Gunneridae</taxon>
        <taxon>Pentapetalae</taxon>
        <taxon>rosids</taxon>
        <taxon>malvids</taxon>
        <taxon>Brassicales</taxon>
        <taxon>Brassicaceae</taxon>
        <taxon>Brassiceae</taxon>
        <taxon>Brassica</taxon>
    </lineage>
</organism>
<evidence type="ECO:0000256" key="1">
    <source>
        <dbReference type="SAM" id="MobiDB-lite"/>
    </source>
</evidence>
<reference evidence="2 3" key="1">
    <citation type="submission" date="2021-05" db="EMBL/GenBank/DDBJ databases">
        <title>Genome Assembly of Synthetic Allotetraploid Brassica napus Reveals Homoeologous Exchanges between Subgenomes.</title>
        <authorList>
            <person name="Davis J.T."/>
        </authorList>
    </citation>
    <scope>NUCLEOTIDE SEQUENCE [LARGE SCALE GENOMIC DNA]</scope>
    <source>
        <strain evidence="3">cv. Da-Ae</strain>
        <tissue evidence="2">Seedling</tissue>
    </source>
</reference>
<gene>
    <name evidence="2" type="ORF">HID58_074390</name>
</gene>
<dbReference type="Proteomes" id="UP000824890">
    <property type="component" value="Unassembled WGS sequence"/>
</dbReference>